<sequence>MDRLSVAASVVGLIAAGGKVAALLCKVVGKYKDSEALAQSILLEVKGVSTALGRLQSFFRDGAEAAPERGNLILLNQVLTTLTGCVTTYSDIQFILAGLNISENTGTFNRIKWMSQESRLNTLVQRLQSHKLSLTLMLTIIQCKSMQEAQNCTKELRVLVEQILESNRDLAERIGGLEREGSITSRARSDMVLEDNGSTIHHVNSTTGSKLEPGDVLVKRFAFEQDLESSRAYAKAVYRHSQLSITSTIPHPFAGHTPCRNSQKLATLYKLLFFNPLAIQQPML</sequence>
<comment type="caution">
    <text evidence="1">The sequence shown here is derived from an EMBL/GenBank/DDBJ whole genome shotgun (WGS) entry which is preliminary data.</text>
</comment>
<dbReference type="STRING" id="363999.A0A439CQ60"/>
<dbReference type="EMBL" id="RYZI01000596">
    <property type="protein sequence ID" value="RWA04280.1"/>
    <property type="molecule type" value="Genomic_DNA"/>
</dbReference>
<proteinExistence type="predicted"/>
<accession>A0A439CQ60</accession>
<evidence type="ECO:0000313" key="2">
    <source>
        <dbReference type="Proteomes" id="UP000286045"/>
    </source>
</evidence>
<gene>
    <name evidence="1" type="ORF">EKO27_g10824</name>
</gene>
<protein>
    <recommendedName>
        <fullName evidence="3">Fungal N-terminal domain-containing protein</fullName>
    </recommendedName>
</protein>
<dbReference type="Proteomes" id="UP000286045">
    <property type="component" value="Unassembled WGS sequence"/>
</dbReference>
<organism evidence="1 2">
    <name type="scientific">Xylaria grammica</name>
    <dbReference type="NCBI Taxonomy" id="363999"/>
    <lineage>
        <taxon>Eukaryota</taxon>
        <taxon>Fungi</taxon>
        <taxon>Dikarya</taxon>
        <taxon>Ascomycota</taxon>
        <taxon>Pezizomycotina</taxon>
        <taxon>Sordariomycetes</taxon>
        <taxon>Xylariomycetidae</taxon>
        <taxon>Xylariales</taxon>
        <taxon>Xylariaceae</taxon>
        <taxon>Xylaria</taxon>
    </lineage>
</organism>
<name>A0A439CQ60_9PEZI</name>
<dbReference type="AlphaFoldDB" id="A0A439CQ60"/>
<evidence type="ECO:0008006" key="3">
    <source>
        <dbReference type="Google" id="ProtNLM"/>
    </source>
</evidence>
<reference evidence="1 2" key="1">
    <citation type="submission" date="2018-12" db="EMBL/GenBank/DDBJ databases">
        <title>Draft genome sequence of Xylaria grammica IHI A82.</title>
        <authorList>
            <person name="Buettner E."/>
            <person name="Kellner H."/>
        </authorList>
    </citation>
    <scope>NUCLEOTIDE SEQUENCE [LARGE SCALE GENOMIC DNA]</scope>
    <source>
        <strain evidence="1 2">IHI A82</strain>
    </source>
</reference>
<evidence type="ECO:0000313" key="1">
    <source>
        <dbReference type="EMBL" id="RWA04280.1"/>
    </source>
</evidence>
<keyword evidence="2" id="KW-1185">Reference proteome</keyword>